<sequence length="182" mass="20494">MLRRRATYQTWPFASTIPNGRRNLGRRMAPSTLLWLLLLGIGGRGEAHELPAFATFGNAQTRAFVKAWQPKPLPVSSGDALLPTSKERMKRYVRARILLEDPNIGCIASCDDAGFNVILCRFTKAEHSLLLPLWQPTVSDGRPKTFKTLAQWHQDKFDDARLSGGALEWTEDRKAWADAFDV</sequence>
<protein>
    <submittedName>
        <fullName evidence="2">Uncharacterized protein</fullName>
    </submittedName>
</protein>
<reference evidence="2 3" key="1">
    <citation type="journal article" date="2024" name="Science">
        <title>Giant polyketide synthase enzymes in the biosynthesis of giant marine polyether toxins.</title>
        <authorList>
            <person name="Fallon T.R."/>
            <person name="Shende V.V."/>
            <person name="Wierzbicki I.H."/>
            <person name="Pendleton A.L."/>
            <person name="Watervoot N.F."/>
            <person name="Auber R.P."/>
            <person name="Gonzalez D.J."/>
            <person name="Wisecaver J.H."/>
            <person name="Moore B.S."/>
        </authorList>
    </citation>
    <scope>NUCLEOTIDE SEQUENCE [LARGE SCALE GENOMIC DNA]</scope>
    <source>
        <strain evidence="2 3">12B1</strain>
    </source>
</reference>
<proteinExistence type="predicted"/>
<evidence type="ECO:0000313" key="2">
    <source>
        <dbReference type="EMBL" id="KAL1518637.1"/>
    </source>
</evidence>
<evidence type="ECO:0000256" key="1">
    <source>
        <dbReference type="SAM" id="SignalP"/>
    </source>
</evidence>
<comment type="caution">
    <text evidence="2">The sequence shown here is derived from an EMBL/GenBank/DDBJ whole genome shotgun (WGS) entry which is preliminary data.</text>
</comment>
<name>A0AB34JBZ5_PRYPA</name>
<keyword evidence="3" id="KW-1185">Reference proteome</keyword>
<evidence type="ECO:0000313" key="3">
    <source>
        <dbReference type="Proteomes" id="UP001515480"/>
    </source>
</evidence>
<feature type="signal peptide" evidence="1">
    <location>
        <begin position="1"/>
        <end position="47"/>
    </location>
</feature>
<dbReference type="EMBL" id="JBGBPQ010000010">
    <property type="protein sequence ID" value="KAL1518637.1"/>
    <property type="molecule type" value="Genomic_DNA"/>
</dbReference>
<feature type="chain" id="PRO_5044303721" evidence="1">
    <location>
        <begin position="48"/>
        <end position="182"/>
    </location>
</feature>
<gene>
    <name evidence="2" type="ORF">AB1Y20_002925</name>
</gene>
<accession>A0AB34JBZ5</accession>
<organism evidence="2 3">
    <name type="scientific">Prymnesium parvum</name>
    <name type="common">Toxic golden alga</name>
    <dbReference type="NCBI Taxonomy" id="97485"/>
    <lineage>
        <taxon>Eukaryota</taxon>
        <taxon>Haptista</taxon>
        <taxon>Haptophyta</taxon>
        <taxon>Prymnesiophyceae</taxon>
        <taxon>Prymnesiales</taxon>
        <taxon>Prymnesiaceae</taxon>
        <taxon>Prymnesium</taxon>
    </lineage>
</organism>
<dbReference type="AlphaFoldDB" id="A0AB34JBZ5"/>
<keyword evidence="1" id="KW-0732">Signal</keyword>
<dbReference type="Proteomes" id="UP001515480">
    <property type="component" value="Unassembled WGS sequence"/>
</dbReference>